<dbReference type="GO" id="GO:0006351">
    <property type="term" value="P:DNA-templated transcription"/>
    <property type="evidence" value="ECO:0007669"/>
    <property type="project" value="InterPro"/>
</dbReference>
<dbReference type="RefSeq" id="XP_025435264.1">
    <property type="nucleotide sequence ID" value="XM_025580073.1"/>
</dbReference>
<dbReference type="Pfam" id="PF04082">
    <property type="entry name" value="Fungal_trans"/>
    <property type="match status" value="1"/>
</dbReference>
<feature type="coiled-coil region" evidence="6">
    <location>
        <begin position="61"/>
        <end position="88"/>
    </location>
</feature>
<dbReference type="STRING" id="1450539.A0A319ASQ1"/>
<dbReference type="PROSITE" id="PS00463">
    <property type="entry name" value="ZN2_CY6_FUNGAL_1"/>
    <property type="match status" value="1"/>
</dbReference>
<keyword evidence="1" id="KW-0479">Metal-binding</keyword>
<dbReference type="InterPro" id="IPR007219">
    <property type="entry name" value="XnlR_reg_dom"/>
</dbReference>
<keyword evidence="2" id="KW-0805">Transcription regulation</keyword>
<dbReference type="InterPro" id="IPR036864">
    <property type="entry name" value="Zn2-C6_fun-type_DNA-bd_sf"/>
</dbReference>
<dbReference type="GO" id="GO:0000981">
    <property type="term" value="F:DNA-binding transcription factor activity, RNA polymerase II-specific"/>
    <property type="evidence" value="ECO:0007669"/>
    <property type="project" value="InterPro"/>
</dbReference>
<dbReference type="PROSITE" id="PS50048">
    <property type="entry name" value="ZN2_CY6_FUNGAL_2"/>
    <property type="match status" value="1"/>
</dbReference>
<keyword evidence="3" id="KW-0238">DNA-binding</keyword>
<protein>
    <submittedName>
        <fullName evidence="8">Putative Zn(II)2Cys6 transcription factor</fullName>
    </submittedName>
</protein>
<dbReference type="EMBL" id="KZ821219">
    <property type="protein sequence ID" value="PYH49282.1"/>
    <property type="molecule type" value="Genomic_DNA"/>
</dbReference>
<reference evidence="8 9" key="1">
    <citation type="submission" date="2016-12" db="EMBL/GenBank/DDBJ databases">
        <title>The genomes of Aspergillus section Nigri reveals drivers in fungal speciation.</title>
        <authorList>
            <consortium name="DOE Joint Genome Institute"/>
            <person name="Vesth T.C."/>
            <person name="Nybo J."/>
            <person name="Theobald S."/>
            <person name="Brandl J."/>
            <person name="Frisvad J.C."/>
            <person name="Nielsen K.F."/>
            <person name="Lyhne E.K."/>
            <person name="Kogle M.E."/>
            <person name="Kuo A."/>
            <person name="Riley R."/>
            <person name="Clum A."/>
            <person name="Nolan M."/>
            <person name="Lipzen A."/>
            <person name="Salamov A."/>
            <person name="Henrissat B."/>
            <person name="Wiebenga A."/>
            <person name="De Vries R.P."/>
            <person name="Grigoriev I.V."/>
            <person name="Mortensen U.H."/>
            <person name="Andersen M.R."/>
            <person name="Baker S.E."/>
        </authorList>
    </citation>
    <scope>NUCLEOTIDE SEQUENCE [LARGE SCALE GENOMIC DNA]</scope>
    <source>
        <strain evidence="8 9">JOP 1030-1</strain>
    </source>
</reference>
<dbReference type="SUPFAM" id="SSF57701">
    <property type="entry name" value="Zn2/Cys6 DNA-binding domain"/>
    <property type="match status" value="1"/>
</dbReference>
<dbReference type="SMART" id="SM00066">
    <property type="entry name" value="GAL4"/>
    <property type="match status" value="1"/>
</dbReference>
<dbReference type="GeneID" id="37081302"/>
<evidence type="ECO:0000313" key="8">
    <source>
        <dbReference type="EMBL" id="PYH49282.1"/>
    </source>
</evidence>
<dbReference type="Pfam" id="PF00172">
    <property type="entry name" value="Zn_clus"/>
    <property type="match status" value="1"/>
</dbReference>
<keyword evidence="9" id="KW-1185">Reference proteome</keyword>
<evidence type="ECO:0000313" key="9">
    <source>
        <dbReference type="Proteomes" id="UP000248349"/>
    </source>
</evidence>
<dbReference type="CDD" id="cd00067">
    <property type="entry name" value="GAL4"/>
    <property type="match status" value="1"/>
</dbReference>
<evidence type="ECO:0000256" key="3">
    <source>
        <dbReference type="ARBA" id="ARBA00023125"/>
    </source>
</evidence>
<keyword evidence="4" id="KW-0804">Transcription</keyword>
<organism evidence="8 9">
    <name type="scientific">Aspergillus saccharolyticus JOP 1030-1</name>
    <dbReference type="NCBI Taxonomy" id="1450539"/>
    <lineage>
        <taxon>Eukaryota</taxon>
        <taxon>Fungi</taxon>
        <taxon>Dikarya</taxon>
        <taxon>Ascomycota</taxon>
        <taxon>Pezizomycotina</taxon>
        <taxon>Eurotiomycetes</taxon>
        <taxon>Eurotiomycetidae</taxon>
        <taxon>Eurotiales</taxon>
        <taxon>Aspergillaceae</taxon>
        <taxon>Aspergillus</taxon>
        <taxon>Aspergillus subgen. Circumdati</taxon>
    </lineage>
</organism>
<keyword evidence="6" id="KW-0175">Coiled coil</keyword>
<dbReference type="GO" id="GO:0008270">
    <property type="term" value="F:zinc ion binding"/>
    <property type="evidence" value="ECO:0007669"/>
    <property type="project" value="InterPro"/>
</dbReference>
<dbReference type="GO" id="GO:0000435">
    <property type="term" value="P:positive regulation of transcription from RNA polymerase II promoter by galactose"/>
    <property type="evidence" value="ECO:0007669"/>
    <property type="project" value="TreeGrafter"/>
</dbReference>
<evidence type="ECO:0000256" key="4">
    <source>
        <dbReference type="ARBA" id="ARBA00023163"/>
    </source>
</evidence>
<accession>A0A319ASQ1</accession>
<dbReference type="InterPro" id="IPR051127">
    <property type="entry name" value="Fungal_SecMet_Regulators"/>
</dbReference>
<dbReference type="Gene3D" id="4.10.240.10">
    <property type="entry name" value="Zn(2)-C6 fungal-type DNA-binding domain"/>
    <property type="match status" value="1"/>
</dbReference>
<keyword evidence="5" id="KW-0539">Nucleus</keyword>
<dbReference type="SMART" id="SM00906">
    <property type="entry name" value="Fungal_trans"/>
    <property type="match status" value="1"/>
</dbReference>
<dbReference type="AlphaFoldDB" id="A0A319ASQ1"/>
<dbReference type="GO" id="GO:0005634">
    <property type="term" value="C:nucleus"/>
    <property type="evidence" value="ECO:0007669"/>
    <property type="project" value="TreeGrafter"/>
</dbReference>
<dbReference type="OrthoDB" id="2283488at2759"/>
<dbReference type="PANTHER" id="PTHR47424">
    <property type="entry name" value="REGULATORY PROTEIN GAL4"/>
    <property type="match status" value="1"/>
</dbReference>
<sequence length="709" mass="78696">MSASLAKLSKTSQRQKRAQVARACGNCRMRRIRCDNQVPCSNCALSQTLCSNSSAPPALTLTQANQEIALLKQKVQQLEAKLQKRDTNVEKDLLTITLPASVPGNPLWGGIHFRPARSPNRLWVGPSSLYSYIQRLSSFLSAHLDQEQPAHQLLPISASDNKLLDQPVAESATSLNSPSNSTTGLYLTPLQEDFFLNHFWQTYHVSLFPILNEAHFKEHYASLWMAEGKERRPSALVDIVVAMCMQYHISTLPPDSQGTLLDGKDALVAGRWHYWRGQKLLTYELESPSIASLQCYLLCAVYLCGGSFHNMMDSTVSLAVRTAYTLGLHLDPPSSMPEADRELRRRLWWAVYLMDSKAGMKLGRPFMLNDGASMPQLPSDTLKAASTSGSTFVPIDGSTTWLSFNLYQTKLYIIVRAAYNALFATDFHLDEGQTIWDNPDALRISAEVLAPHTQFLTDWADSVPQALQLKRQQSPGLPSSQPFSTDGMRLVLEPFAPHWLQRQRVLLELTYHHQCVNLYRPAISFQCRPRPDDQAETLALRCVAHAVALSKLLHQVLQETSLLNGWHEAFYSQWNAAMTLIGFLMVYPQSSMTETAREAIVLAIAVFDIFSAGFPVAHNASKIVQGLLNQADLLAAKSSKGFSAGEGGDYSAAMLGVDELGSQQLSLHGLDLSLNLDAGLLNQALDVDFWNNVDLLWPQAPELVNPGLY</sequence>
<name>A0A319ASQ1_9EURO</name>
<dbReference type="PANTHER" id="PTHR47424:SF12">
    <property type="entry name" value="TRANSCRIPTION FACTOR ASQA"/>
    <property type="match status" value="1"/>
</dbReference>
<dbReference type="CDD" id="cd12148">
    <property type="entry name" value="fungal_TF_MHR"/>
    <property type="match status" value="1"/>
</dbReference>
<proteinExistence type="predicted"/>
<evidence type="ECO:0000259" key="7">
    <source>
        <dbReference type="PROSITE" id="PS50048"/>
    </source>
</evidence>
<evidence type="ECO:0000256" key="5">
    <source>
        <dbReference type="ARBA" id="ARBA00023242"/>
    </source>
</evidence>
<evidence type="ECO:0000256" key="2">
    <source>
        <dbReference type="ARBA" id="ARBA00023015"/>
    </source>
</evidence>
<evidence type="ECO:0000256" key="1">
    <source>
        <dbReference type="ARBA" id="ARBA00022723"/>
    </source>
</evidence>
<feature type="domain" description="Zn(2)-C6 fungal-type" evidence="7">
    <location>
        <begin position="23"/>
        <end position="52"/>
    </location>
</feature>
<dbReference type="Proteomes" id="UP000248349">
    <property type="component" value="Unassembled WGS sequence"/>
</dbReference>
<dbReference type="GO" id="GO:0000978">
    <property type="term" value="F:RNA polymerase II cis-regulatory region sequence-specific DNA binding"/>
    <property type="evidence" value="ECO:0007669"/>
    <property type="project" value="TreeGrafter"/>
</dbReference>
<dbReference type="InterPro" id="IPR001138">
    <property type="entry name" value="Zn2Cys6_DnaBD"/>
</dbReference>
<gene>
    <name evidence="8" type="ORF">BP01DRAFT_75247</name>
</gene>
<evidence type="ECO:0000256" key="6">
    <source>
        <dbReference type="SAM" id="Coils"/>
    </source>
</evidence>